<evidence type="ECO:0000313" key="6">
    <source>
        <dbReference type="Proteomes" id="UP000002407"/>
    </source>
</evidence>
<dbReference type="KEGG" id="cha:CHAB381_0576"/>
<dbReference type="eggNOG" id="COG1127">
    <property type="taxonomic scope" value="Bacteria"/>
</dbReference>
<dbReference type="Proteomes" id="UP000002407">
    <property type="component" value="Chromosome"/>
</dbReference>
<evidence type="ECO:0000256" key="1">
    <source>
        <dbReference type="ARBA" id="ARBA00022448"/>
    </source>
</evidence>
<dbReference type="PANTHER" id="PTHR43023:SF3">
    <property type="entry name" value="PROTEIN TRIGALACTOSYLDIACYLGLYCEROL 3, CHLOROPLASTIC"/>
    <property type="match status" value="1"/>
</dbReference>
<dbReference type="AlphaFoldDB" id="A7I0X3"/>
<evidence type="ECO:0000256" key="2">
    <source>
        <dbReference type="ARBA" id="ARBA00022741"/>
    </source>
</evidence>
<dbReference type="GO" id="GO:0016887">
    <property type="term" value="F:ATP hydrolysis activity"/>
    <property type="evidence" value="ECO:0007669"/>
    <property type="project" value="InterPro"/>
</dbReference>
<dbReference type="InterPro" id="IPR003593">
    <property type="entry name" value="AAA+_ATPase"/>
</dbReference>
<keyword evidence="5" id="KW-0378">Hydrolase</keyword>
<protein>
    <submittedName>
        <fullName evidence="5">Methionine import ATP-binding protein MetN</fullName>
        <ecNumber evidence="5">3.6.3.-</ecNumber>
    </submittedName>
</protein>
<dbReference type="OrthoDB" id="9809450at2"/>
<keyword evidence="2" id="KW-0547">Nucleotide-binding</keyword>
<dbReference type="RefSeq" id="WP_012108451.1">
    <property type="nucleotide sequence ID" value="NC_009714.1"/>
</dbReference>
<evidence type="ECO:0000313" key="5">
    <source>
        <dbReference type="EMBL" id="ABS51720.1"/>
    </source>
</evidence>
<dbReference type="SMART" id="SM00382">
    <property type="entry name" value="AAA"/>
    <property type="match status" value="1"/>
</dbReference>
<keyword evidence="1" id="KW-0813">Transport</keyword>
<dbReference type="InterPro" id="IPR003439">
    <property type="entry name" value="ABC_transporter-like_ATP-bd"/>
</dbReference>
<dbReference type="EC" id="3.6.3.-" evidence="5"/>
<dbReference type="Pfam" id="PF00005">
    <property type="entry name" value="ABC_tran"/>
    <property type="match status" value="1"/>
</dbReference>
<gene>
    <name evidence="5" type="ordered locus">CHAB381_0576</name>
</gene>
<dbReference type="GO" id="GO:0005524">
    <property type="term" value="F:ATP binding"/>
    <property type="evidence" value="ECO:0007669"/>
    <property type="project" value="UniProtKB-KW"/>
</dbReference>
<keyword evidence="3 5" id="KW-0067">ATP-binding</keyword>
<dbReference type="SUPFAM" id="SSF52540">
    <property type="entry name" value="P-loop containing nucleoside triphosphate hydrolases"/>
    <property type="match status" value="1"/>
</dbReference>
<dbReference type="PROSITE" id="PS50893">
    <property type="entry name" value="ABC_TRANSPORTER_2"/>
    <property type="match status" value="1"/>
</dbReference>
<keyword evidence="6" id="KW-1185">Reference proteome</keyword>
<feature type="domain" description="ABC transporter" evidence="4">
    <location>
        <begin position="4"/>
        <end position="241"/>
    </location>
</feature>
<sequence>MNIINAQNLTTAFGDFIMHDNVSFSVQKGEIYGLLGGSGSGKTTLMKTMIFLKKPSSGTVEIFGENIWALKAEKRLEIQLKCGVMFQFGALFSSMNVIENVGILLREYSKFNENEINDLSLFWLEKVGLKISDAQKMPSELSGGMKKRVAMARALALSPEILFLDEPNSGLDPLSARSLDRLVCELRDTLGVTIVMVTHDIDSIFEILDRFLIIDNHKIIYEGVLAGAKKLKNNPLRELFEMR</sequence>
<dbReference type="HOGENOM" id="CLU_000604_1_22_7"/>
<dbReference type="EMBL" id="CP000776">
    <property type="protein sequence ID" value="ABS51720.1"/>
    <property type="molecule type" value="Genomic_DNA"/>
</dbReference>
<dbReference type="STRING" id="360107.CHAB381_0576"/>
<organism evidence="5 6">
    <name type="scientific">Campylobacter hominis (strain ATCC BAA-381 / DSM 21671 / CCUG 45161 / LMG 19568 / NCTC 13146 / CH001A)</name>
    <dbReference type="NCBI Taxonomy" id="360107"/>
    <lineage>
        <taxon>Bacteria</taxon>
        <taxon>Pseudomonadati</taxon>
        <taxon>Campylobacterota</taxon>
        <taxon>Epsilonproteobacteria</taxon>
        <taxon>Campylobacterales</taxon>
        <taxon>Campylobacteraceae</taxon>
        <taxon>Campylobacter</taxon>
    </lineage>
</organism>
<evidence type="ECO:0000256" key="3">
    <source>
        <dbReference type="ARBA" id="ARBA00022840"/>
    </source>
</evidence>
<accession>A7I0X3</accession>
<dbReference type="InterPro" id="IPR017871">
    <property type="entry name" value="ABC_transporter-like_CS"/>
</dbReference>
<dbReference type="PROSITE" id="PS00211">
    <property type="entry name" value="ABC_TRANSPORTER_1"/>
    <property type="match status" value="1"/>
</dbReference>
<dbReference type="PANTHER" id="PTHR43023">
    <property type="entry name" value="PROTEIN TRIGALACTOSYLDIACYLGLYCEROL 3, CHLOROPLASTIC"/>
    <property type="match status" value="1"/>
</dbReference>
<dbReference type="InterPro" id="IPR027417">
    <property type="entry name" value="P-loop_NTPase"/>
</dbReference>
<proteinExistence type="predicted"/>
<name>A7I0X3_CAMHC</name>
<dbReference type="Gene3D" id="3.40.50.300">
    <property type="entry name" value="P-loop containing nucleotide triphosphate hydrolases"/>
    <property type="match status" value="1"/>
</dbReference>
<reference evidence="6" key="1">
    <citation type="submission" date="2007-07" db="EMBL/GenBank/DDBJ databases">
        <title>Complete genome sequence of Campylobacter hominis ATCC BAA-381, a commensal isolated from the human gastrointestinal tract.</title>
        <authorList>
            <person name="Fouts D.E."/>
            <person name="Mongodin E.F."/>
            <person name="Puiu D."/>
            <person name="Sebastian Y."/>
            <person name="Miller W.G."/>
            <person name="Mandrell R.E."/>
            <person name="Nelson K.E."/>
        </authorList>
    </citation>
    <scope>NUCLEOTIDE SEQUENCE [LARGE SCALE GENOMIC DNA]</scope>
    <source>
        <strain evidence="6">ATCC BAA-381 / LMG 19568 / NCTC 13146 / CH001A</strain>
    </source>
</reference>
<evidence type="ECO:0000259" key="4">
    <source>
        <dbReference type="PROSITE" id="PS50893"/>
    </source>
</evidence>